<dbReference type="PANTHER" id="PTHR42852">
    <property type="entry name" value="THIOL:DISULFIDE INTERCHANGE PROTEIN DSBE"/>
    <property type="match status" value="1"/>
</dbReference>
<comment type="caution">
    <text evidence="3">The sequence shown here is derived from an EMBL/GenBank/DDBJ whole genome shotgun (WGS) entry which is preliminary data.</text>
</comment>
<proteinExistence type="predicted"/>
<dbReference type="SUPFAM" id="SSF52833">
    <property type="entry name" value="Thioredoxin-like"/>
    <property type="match status" value="1"/>
</dbReference>
<keyword evidence="4" id="KW-1185">Reference proteome</keyword>
<evidence type="ECO:0000313" key="3">
    <source>
        <dbReference type="EMBL" id="GGZ61667.1"/>
    </source>
</evidence>
<gene>
    <name evidence="3" type="ORF">GCM10010387_64150</name>
</gene>
<dbReference type="AlphaFoldDB" id="A0A918V2Z9"/>
<keyword evidence="1" id="KW-1133">Transmembrane helix</keyword>
<dbReference type="InterPro" id="IPR013766">
    <property type="entry name" value="Thioredoxin_domain"/>
</dbReference>
<evidence type="ECO:0000256" key="1">
    <source>
        <dbReference type="SAM" id="Phobius"/>
    </source>
</evidence>
<protein>
    <recommendedName>
        <fullName evidence="2">Thioredoxin domain-containing protein</fullName>
    </recommendedName>
</protein>
<dbReference type="GO" id="GO:0016491">
    <property type="term" value="F:oxidoreductase activity"/>
    <property type="evidence" value="ECO:0007669"/>
    <property type="project" value="InterPro"/>
</dbReference>
<evidence type="ECO:0000259" key="2">
    <source>
        <dbReference type="PROSITE" id="PS51352"/>
    </source>
</evidence>
<keyword evidence="1" id="KW-0812">Transmembrane</keyword>
<sequence>MAFLVAGLVLVGAIGLLNLLLLTAVVRRLRRIEEQRGGPPESGPRPGDEIPDFTAAALAGGSVSRAALAGGPAVLAFLSTGCPACPAAIPHLAEYAAAGGLPRERTIVVITGEEAEAGDLIEPLAAVATVVVEPFPGELSRAFAVSATPTTVIVDADGRVTHAEAGAHPLPALAGA</sequence>
<reference evidence="3" key="1">
    <citation type="journal article" date="2014" name="Int. J. Syst. Evol. Microbiol.">
        <title>Complete genome sequence of Corynebacterium casei LMG S-19264T (=DSM 44701T), isolated from a smear-ripened cheese.</title>
        <authorList>
            <consortium name="US DOE Joint Genome Institute (JGI-PGF)"/>
            <person name="Walter F."/>
            <person name="Albersmeier A."/>
            <person name="Kalinowski J."/>
            <person name="Ruckert C."/>
        </authorList>
    </citation>
    <scope>NUCLEOTIDE SEQUENCE</scope>
    <source>
        <strain evidence="3">JCM 4988</strain>
    </source>
</reference>
<name>A0A918V2Z9_9ACTN</name>
<dbReference type="InterPro" id="IPR050553">
    <property type="entry name" value="Thioredoxin_ResA/DsbE_sf"/>
</dbReference>
<accession>A0A918V2Z9</accession>
<dbReference type="InterPro" id="IPR036249">
    <property type="entry name" value="Thioredoxin-like_sf"/>
</dbReference>
<organism evidence="3 4">
    <name type="scientific">Streptomyces inusitatus</name>
    <dbReference type="NCBI Taxonomy" id="68221"/>
    <lineage>
        <taxon>Bacteria</taxon>
        <taxon>Bacillati</taxon>
        <taxon>Actinomycetota</taxon>
        <taxon>Actinomycetes</taxon>
        <taxon>Kitasatosporales</taxon>
        <taxon>Streptomycetaceae</taxon>
        <taxon>Streptomyces</taxon>
    </lineage>
</organism>
<dbReference type="PROSITE" id="PS51352">
    <property type="entry name" value="THIOREDOXIN_2"/>
    <property type="match status" value="1"/>
</dbReference>
<keyword evidence="1" id="KW-0472">Membrane</keyword>
<evidence type="ECO:0000313" key="4">
    <source>
        <dbReference type="Proteomes" id="UP000630936"/>
    </source>
</evidence>
<reference evidence="3" key="2">
    <citation type="submission" date="2020-09" db="EMBL/GenBank/DDBJ databases">
        <authorList>
            <person name="Sun Q."/>
            <person name="Ohkuma M."/>
        </authorList>
    </citation>
    <scope>NUCLEOTIDE SEQUENCE</scope>
    <source>
        <strain evidence="3">JCM 4988</strain>
    </source>
</reference>
<dbReference type="Proteomes" id="UP000630936">
    <property type="component" value="Unassembled WGS sequence"/>
</dbReference>
<dbReference type="Gene3D" id="3.40.30.10">
    <property type="entry name" value="Glutaredoxin"/>
    <property type="match status" value="1"/>
</dbReference>
<feature type="domain" description="Thioredoxin" evidence="2">
    <location>
        <begin position="44"/>
        <end position="176"/>
    </location>
</feature>
<dbReference type="PANTHER" id="PTHR42852:SF17">
    <property type="entry name" value="THIOREDOXIN-LIKE PROTEIN HI_1115"/>
    <property type="match status" value="1"/>
</dbReference>
<dbReference type="CDD" id="cd02966">
    <property type="entry name" value="TlpA_like_family"/>
    <property type="match status" value="1"/>
</dbReference>
<dbReference type="RefSeq" id="WP_190126808.1">
    <property type="nucleotide sequence ID" value="NZ_BMWG01000032.1"/>
</dbReference>
<dbReference type="Pfam" id="PF08534">
    <property type="entry name" value="Redoxin"/>
    <property type="match status" value="1"/>
</dbReference>
<dbReference type="EMBL" id="BMWG01000032">
    <property type="protein sequence ID" value="GGZ61667.1"/>
    <property type="molecule type" value="Genomic_DNA"/>
</dbReference>
<feature type="transmembrane region" description="Helical" evidence="1">
    <location>
        <begin position="6"/>
        <end position="26"/>
    </location>
</feature>
<dbReference type="InterPro" id="IPR013740">
    <property type="entry name" value="Redoxin"/>
</dbReference>